<dbReference type="Gene3D" id="3.30.70.940">
    <property type="entry name" value="NusG, N-terminal domain"/>
    <property type="match status" value="1"/>
</dbReference>
<proteinExistence type="predicted"/>
<keyword evidence="2" id="KW-0805">Transcription regulation</keyword>
<dbReference type="InterPro" id="IPR036735">
    <property type="entry name" value="NGN_dom_sf"/>
</dbReference>
<dbReference type="NCBIfam" id="NF006534">
    <property type="entry name" value="PRK09014.1"/>
    <property type="match status" value="1"/>
</dbReference>
<keyword evidence="1" id="KW-0889">Transcription antitermination</keyword>
<gene>
    <name evidence="5" type="primary">rfaH</name>
    <name evidence="5" type="ORF">CRX42_00485</name>
</gene>
<dbReference type="OrthoDB" id="9790639at2"/>
<dbReference type="PANTHER" id="PTHR30265">
    <property type="entry name" value="RHO-INTERACTING TRANSCRIPTION TERMINATION FACTOR NUSG"/>
    <property type="match status" value="1"/>
</dbReference>
<dbReference type="InterPro" id="IPR008991">
    <property type="entry name" value="Translation_prot_SH3-like_sf"/>
</dbReference>
<dbReference type="Proteomes" id="UP000247437">
    <property type="component" value="Unassembled WGS sequence"/>
</dbReference>
<dbReference type="CDD" id="cd09892">
    <property type="entry name" value="NGN_SP_RfaH"/>
    <property type="match status" value="1"/>
</dbReference>
<dbReference type="GO" id="GO:0006354">
    <property type="term" value="P:DNA-templated transcription elongation"/>
    <property type="evidence" value="ECO:0007669"/>
    <property type="project" value="InterPro"/>
</dbReference>
<dbReference type="SMART" id="SM00738">
    <property type="entry name" value="NGN"/>
    <property type="match status" value="1"/>
</dbReference>
<dbReference type="RefSeq" id="WP_110656742.1">
    <property type="nucleotide sequence ID" value="NZ_PDLL01000002.1"/>
</dbReference>
<protein>
    <submittedName>
        <fullName evidence="5">Transcription/translation regulatory transformer protein RfaH</fullName>
    </submittedName>
</protein>
<comment type="caution">
    <text evidence="5">The sequence shown here is derived from an EMBL/GenBank/DDBJ whole genome shotgun (WGS) entry which is preliminary data.</text>
</comment>
<evidence type="ECO:0000256" key="2">
    <source>
        <dbReference type="ARBA" id="ARBA00023015"/>
    </source>
</evidence>
<evidence type="ECO:0000313" key="6">
    <source>
        <dbReference type="Proteomes" id="UP000247437"/>
    </source>
</evidence>
<dbReference type="InterPro" id="IPR006645">
    <property type="entry name" value="NGN-like_dom"/>
</dbReference>
<name>A0A2W0EXK3_PSEJE</name>
<evidence type="ECO:0000313" key="5">
    <source>
        <dbReference type="EMBL" id="PYY72547.1"/>
    </source>
</evidence>
<dbReference type="GO" id="GO:0005829">
    <property type="term" value="C:cytosol"/>
    <property type="evidence" value="ECO:0007669"/>
    <property type="project" value="TreeGrafter"/>
</dbReference>
<keyword evidence="3" id="KW-0804">Transcription</keyword>
<dbReference type="Pfam" id="PF02357">
    <property type="entry name" value="NusG"/>
    <property type="match status" value="1"/>
</dbReference>
<dbReference type="AlphaFoldDB" id="A0A2W0EXK3"/>
<feature type="domain" description="NusG-like N-terminal" evidence="4">
    <location>
        <begin position="9"/>
        <end position="107"/>
    </location>
</feature>
<reference evidence="5 6" key="1">
    <citation type="journal article" date="2018" name="Appl. Microbiol. Biotechnol.">
        <title>Characterization of the caprolactam degradation pathway in Pseudomonas jessenii using mass spectrometry-based proteomics.</title>
        <authorList>
            <person name="Otzen M."/>
            <person name="Palacio C."/>
            <person name="Janssen D.B."/>
        </authorList>
    </citation>
    <scope>NUCLEOTIDE SEQUENCE [LARGE SCALE GENOMIC DNA]</scope>
    <source>
        <strain evidence="5 6">GO3</strain>
    </source>
</reference>
<accession>A0A2W0EXK3</accession>
<sequence>MIASKQYANPAWYLIHCKAKQDERAEENLQRQGYQCYRPTYRRERLLRGKRQTLCESLFPGYLFIQLSGHDNWAPLRSTRGVLRTVSFGGQPVAIADEAIGHLQLREREPSTQPLLTQGDLVRINEGTFAELEALFLAMDGDERVVLLMNFLQREQRVNLPLSSVTRL</sequence>
<dbReference type="EMBL" id="PDLL01000002">
    <property type="protein sequence ID" value="PYY72547.1"/>
    <property type="molecule type" value="Genomic_DNA"/>
</dbReference>
<dbReference type="InterPro" id="IPR043425">
    <property type="entry name" value="NusG-like"/>
</dbReference>
<evidence type="ECO:0000256" key="3">
    <source>
        <dbReference type="ARBA" id="ARBA00023163"/>
    </source>
</evidence>
<evidence type="ECO:0000259" key="4">
    <source>
        <dbReference type="SMART" id="SM00738"/>
    </source>
</evidence>
<organism evidence="5 6">
    <name type="scientific">Pseudomonas jessenii</name>
    <dbReference type="NCBI Taxonomy" id="77298"/>
    <lineage>
        <taxon>Bacteria</taxon>
        <taxon>Pseudomonadati</taxon>
        <taxon>Pseudomonadota</taxon>
        <taxon>Gammaproteobacteria</taxon>
        <taxon>Pseudomonadales</taxon>
        <taxon>Pseudomonadaceae</taxon>
        <taxon>Pseudomonas</taxon>
    </lineage>
</organism>
<dbReference type="SUPFAM" id="SSF82679">
    <property type="entry name" value="N-utilization substance G protein NusG, N-terminal domain"/>
    <property type="match status" value="1"/>
</dbReference>
<dbReference type="NCBIfam" id="TIGR01955">
    <property type="entry name" value="RfaH"/>
    <property type="match status" value="1"/>
</dbReference>
<dbReference type="InterPro" id="IPR010215">
    <property type="entry name" value="Transcription_antiterm_RfaH"/>
</dbReference>
<dbReference type="GO" id="GO:0031564">
    <property type="term" value="P:transcription antitermination"/>
    <property type="evidence" value="ECO:0007669"/>
    <property type="project" value="UniProtKB-KW"/>
</dbReference>
<dbReference type="SUPFAM" id="SSF50104">
    <property type="entry name" value="Translation proteins SH3-like domain"/>
    <property type="match status" value="1"/>
</dbReference>
<dbReference type="PANTHER" id="PTHR30265:SF7">
    <property type="entry name" value="TRANSCRIPTION ANTITERMINATION PROTEIN RFAH"/>
    <property type="match status" value="1"/>
</dbReference>
<evidence type="ECO:0000256" key="1">
    <source>
        <dbReference type="ARBA" id="ARBA00022814"/>
    </source>
</evidence>